<reference evidence="2 3" key="1">
    <citation type="submission" date="2015-04" db="EMBL/GenBank/DDBJ databases">
        <title>Genome sequence of aromatic hydrocarbons-degrading Sphingobium chungbukense DJ77.</title>
        <authorList>
            <person name="Kim Y.-C."/>
            <person name="Chae J.-C."/>
        </authorList>
    </citation>
    <scope>NUCLEOTIDE SEQUENCE [LARGE SCALE GENOMIC DNA]</scope>
    <source>
        <strain evidence="2 3">DJ77</strain>
    </source>
</reference>
<evidence type="ECO:0000313" key="2">
    <source>
        <dbReference type="EMBL" id="KKW92281.1"/>
    </source>
</evidence>
<organism evidence="2 3">
    <name type="scientific">Sphingobium chungbukense</name>
    <dbReference type="NCBI Taxonomy" id="56193"/>
    <lineage>
        <taxon>Bacteria</taxon>
        <taxon>Pseudomonadati</taxon>
        <taxon>Pseudomonadota</taxon>
        <taxon>Alphaproteobacteria</taxon>
        <taxon>Sphingomonadales</taxon>
        <taxon>Sphingomonadaceae</taxon>
        <taxon>Sphingobium</taxon>
    </lineage>
</organism>
<keyword evidence="3" id="KW-1185">Reference proteome</keyword>
<dbReference type="STRING" id="56193.YP76_10140"/>
<feature type="region of interest" description="Disordered" evidence="1">
    <location>
        <begin position="55"/>
        <end position="78"/>
    </location>
</feature>
<accession>A0A0M3ATL6</accession>
<dbReference type="Proteomes" id="UP000033874">
    <property type="component" value="Unassembled WGS sequence"/>
</dbReference>
<proteinExistence type="predicted"/>
<comment type="caution">
    <text evidence="2">The sequence shown here is derived from an EMBL/GenBank/DDBJ whole genome shotgun (WGS) entry which is preliminary data.</text>
</comment>
<dbReference type="EMBL" id="LBIC01000004">
    <property type="protein sequence ID" value="KKW92281.1"/>
    <property type="molecule type" value="Genomic_DNA"/>
</dbReference>
<name>A0A0M3ATL6_9SPHN</name>
<protein>
    <submittedName>
        <fullName evidence="2">Uncharacterized protein</fullName>
    </submittedName>
</protein>
<dbReference type="PATRIC" id="fig|56193.3.peg.2104"/>
<evidence type="ECO:0000313" key="3">
    <source>
        <dbReference type="Proteomes" id="UP000033874"/>
    </source>
</evidence>
<dbReference type="AlphaFoldDB" id="A0A0M3ATL6"/>
<evidence type="ECO:0000256" key="1">
    <source>
        <dbReference type="SAM" id="MobiDB-lite"/>
    </source>
</evidence>
<gene>
    <name evidence="2" type="ORF">YP76_10140</name>
</gene>
<sequence length="121" mass="12772">MNSGPFTEITDLLERAARNGTRAHLNHDLVRALIASEAYSLLLADRKKEIISTWQDNEEALPRPGVRNSGSSGSGIAATEMTGASAGTMTADQTASVGLAASRQASAAVAQITHRKKRKTP</sequence>